<accession>A0A5B6WI27</accession>
<sequence>MVLHLLRRWLAISPAKNNETPLLELSEDWEPRESSMERCLAVSAEGKNGCLALMWKEGNKVTIQNYSKYHIDSLVKMEDGTDIRFTGFYGQADPTLRNQAWDMLRRIKSNIVGGDFNAILNNVEKDGGRRKPQNLMNDFRELLEELTLVDIKTSVRWFTWSNNRKG</sequence>
<name>A0A5B6WI27_9ROSI</name>
<dbReference type="Gene3D" id="3.60.10.10">
    <property type="entry name" value="Endonuclease/exonuclease/phosphatase"/>
    <property type="match status" value="1"/>
</dbReference>
<gene>
    <name evidence="1" type="ORF">EPI10_021712</name>
</gene>
<evidence type="ECO:0000313" key="2">
    <source>
        <dbReference type="Proteomes" id="UP000325315"/>
    </source>
</evidence>
<comment type="caution">
    <text evidence="1">The sequence shown here is derived from an EMBL/GenBank/DDBJ whole genome shotgun (WGS) entry which is preliminary data.</text>
</comment>
<reference evidence="2" key="1">
    <citation type="journal article" date="2019" name="Plant Biotechnol. J.">
        <title>Genome sequencing of the Australian wild diploid species Gossypium australe highlights disease resistance and delayed gland morphogenesis.</title>
        <authorList>
            <person name="Cai Y."/>
            <person name="Cai X."/>
            <person name="Wang Q."/>
            <person name="Wang P."/>
            <person name="Zhang Y."/>
            <person name="Cai C."/>
            <person name="Xu Y."/>
            <person name="Wang K."/>
            <person name="Zhou Z."/>
            <person name="Wang C."/>
            <person name="Geng S."/>
            <person name="Li B."/>
            <person name="Dong Q."/>
            <person name="Hou Y."/>
            <person name="Wang H."/>
            <person name="Ai P."/>
            <person name="Liu Z."/>
            <person name="Yi F."/>
            <person name="Sun M."/>
            <person name="An G."/>
            <person name="Cheng J."/>
            <person name="Zhang Y."/>
            <person name="Shi Q."/>
            <person name="Xie Y."/>
            <person name="Shi X."/>
            <person name="Chang Y."/>
            <person name="Huang F."/>
            <person name="Chen Y."/>
            <person name="Hong S."/>
            <person name="Mi L."/>
            <person name="Sun Q."/>
            <person name="Zhang L."/>
            <person name="Zhou B."/>
            <person name="Peng R."/>
            <person name="Zhang X."/>
            <person name="Liu F."/>
        </authorList>
    </citation>
    <scope>NUCLEOTIDE SEQUENCE [LARGE SCALE GENOMIC DNA]</scope>
    <source>
        <strain evidence="2">cv. PA1801</strain>
    </source>
</reference>
<keyword evidence="1" id="KW-0695">RNA-directed DNA polymerase</keyword>
<dbReference type="InterPro" id="IPR036691">
    <property type="entry name" value="Endo/exonu/phosph_ase_sf"/>
</dbReference>
<dbReference type="OrthoDB" id="986383at2759"/>
<dbReference type="PANTHER" id="PTHR35218">
    <property type="entry name" value="RNASE H DOMAIN-CONTAINING PROTEIN"/>
    <property type="match status" value="1"/>
</dbReference>
<keyword evidence="1" id="KW-0808">Transferase</keyword>
<organism evidence="1 2">
    <name type="scientific">Gossypium australe</name>
    <dbReference type="NCBI Taxonomy" id="47621"/>
    <lineage>
        <taxon>Eukaryota</taxon>
        <taxon>Viridiplantae</taxon>
        <taxon>Streptophyta</taxon>
        <taxon>Embryophyta</taxon>
        <taxon>Tracheophyta</taxon>
        <taxon>Spermatophyta</taxon>
        <taxon>Magnoliopsida</taxon>
        <taxon>eudicotyledons</taxon>
        <taxon>Gunneridae</taxon>
        <taxon>Pentapetalae</taxon>
        <taxon>rosids</taxon>
        <taxon>malvids</taxon>
        <taxon>Malvales</taxon>
        <taxon>Malvaceae</taxon>
        <taxon>Malvoideae</taxon>
        <taxon>Gossypium</taxon>
    </lineage>
</organism>
<proteinExistence type="predicted"/>
<dbReference type="PANTHER" id="PTHR35218:SF9">
    <property type="entry name" value="ENDONUCLEASE_EXONUCLEASE_PHOSPHATASE DOMAIN-CONTAINING PROTEIN"/>
    <property type="match status" value="1"/>
</dbReference>
<dbReference type="SUPFAM" id="SSF56219">
    <property type="entry name" value="DNase I-like"/>
    <property type="match status" value="1"/>
</dbReference>
<keyword evidence="2" id="KW-1185">Reference proteome</keyword>
<dbReference type="AlphaFoldDB" id="A0A5B6WI27"/>
<evidence type="ECO:0000313" key="1">
    <source>
        <dbReference type="EMBL" id="KAA3481340.1"/>
    </source>
</evidence>
<keyword evidence="1" id="KW-0548">Nucleotidyltransferase</keyword>
<dbReference type="EMBL" id="SMMG02000003">
    <property type="protein sequence ID" value="KAA3481340.1"/>
    <property type="molecule type" value="Genomic_DNA"/>
</dbReference>
<dbReference type="GO" id="GO:0003964">
    <property type="term" value="F:RNA-directed DNA polymerase activity"/>
    <property type="evidence" value="ECO:0007669"/>
    <property type="project" value="UniProtKB-KW"/>
</dbReference>
<dbReference type="Proteomes" id="UP000325315">
    <property type="component" value="Unassembled WGS sequence"/>
</dbReference>
<protein>
    <submittedName>
        <fullName evidence="1">Reverse transcriptase</fullName>
    </submittedName>
</protein>